<dbReference type="PANTHER" id="PTHR30143:SF0">
    <property type="entry name" value="2-KETO-4-PENTENOATE HYDRATASE"/>
    <property type="match status" value="1"/>
</dbReference>
<feature type="domain" description="Fumarylacetoacetase-like C-terminal" evidence="2">
    <location>
        <begin position="63"/>
        <end position="259"/>
    </location>
</feature>
<dbReference type="InterPro" id="IPR050772">
    <property type="entry name" value="Hydratase-Decarb/MhpD_sf"/>
</dbReference>
<proteinExistence type="predicted"/>
<dbReference type="EMBL" id="CP001854">
    <property type="protein sequence ID" value="ADB48875.1"/>
    <property type="molecule type" value="Genomic_DNA"/>
</dbReference>
<organism evidence="3 4">
    <name type="scientific">Conexibacter woesei (strain DSM 14684 / CCUG 47730 / CIP 108061 / JCM 11494 / NBRC 100937 / ID131577)</name>
    <dbReference type="NCBI Taxonomy" id="469383"/>
    <lineage>
        <taxon>Bacteria</taxon>
        <taxon>Bacillati</taxon>
        <taxon>Actinomycetota</taxon>
        <taxon>Thermoleophilia</taxon>
        <taxon>Solirubrobacterales</taxon>
        <taxon>Conexibacteraceae</taxon>
        <taxon>Conexibacter</taxon>
    </lineage>
</organism>
<dbReference type="AlphaFoldDB" id="D3F7A4"/>
<evidence type="ECO:0000313" key="4">
    <source>
        <dbReference type="Proteomes" id="UP000008229"/>
    </source>
</evidence>
<evidence type="ECO:0000256" key="1">
    <source>
        <dbReference type="ARBA" id="ARBA00023239"/>
    </source>
</evidence>
<evidence type="ECO:0000313" key="3">
    <source>
        <dbReference type="EMBL" id="ADB48875.1"/>
    </source>
</evidence>
<dbReference type="KEGG" id="cwo:Cwoe_0439"/>
<dbReference type="Proteomes" id="UP000008229">
    <property type="component" value="Chromosome"/>
</dbReference>
<reference evidence="3 4" key="1">
    <citation type="journal article" date="2010" name="Stand. Genomic Sci.">
        <title>Complete genome sequence of Conexibacter woesei type strain (ID131577).</title>
        <authorList>
            <person name="Pukall R."/>
            <person name="Lapidus A."/>
            <person name="Glavina Del Rio T."/>
            <person name="Copeland A."/>
            <person name="Tice H."/>
            <person name="Cheng J.-F."/>
            <person name="Lucas S."/>
            <person name="Chen F."/>
            <person name="Nolan M."/>
            <person name="Bruce D."/>
            <person name="Goodwin L."/>
            <person name="Pitluck S."/>
            <person name="Mavromatis K."/>
            <person name="Ivanova N."/>
            <person name="Ovchinnikova G."/>
            <person name="Pati A."/>
            <person name="Chen A."/>
            <person name="Palaniappan K."/>
            <person name="Land M."/>
            <person name="Hauser L."/>
            <person name="Chang Y.-J."/>
            <person name="Jeffries C.D."/>
            <person name="Chain P."/>
            <person name="Meincke L."/>
            <person name="Sims D."/>
            <person name="Brettin T."/>
            <person name="Detter J.C."/>
            <person name="Rohde M."/>
            <person name="Goeker M."/>
            <person name="Bristow J."/>
            <person name="Eisen J.A."/>
            <person name="Markowitz V."/>
            <person name="Kyrpides N.C."/>
            <person name="Klenk H.-P."/>
            <person name="Hugenholtz P."/>
        </authorList>
    </citation>
    <scope>NUCLEOTIDE SEQUENCE [LARGE SCALE GENOMIC DNA]</scope>
    <source>
        <strain evidence="4">DSM 14684 / CIP 108061 / JCM 11494 / NBRC 100937 / ID131577</strain>
    </source>
</reference>
<dbReference type="GO" id="GO:0008684">
    <property type="term" value="F:2-oxopent-4-enoate hydratase activity"/>
    <property type="evidence" value="ECO:0007669"/>
    <property type="project" value="UniProtKB-EC"/>
</dbReference>
<dbReference type="EC" id="4.2.1.80" evidence="3"/>
<dbReference type="OrthoDB" id="9792137at2"/>
<keyword evidence="1 3" id="KW-0456">Lyase</keyword>
<reference evidence="4" key="2">
    <citation type="submission" date="2010-01" db="EMBL/GenBank/DDBJ databases">
        <title>The complete genome of Conexibacter woesei DSM 14684.</title>
        <authorList>
            <consortium name="US DOE Joint Genome Institute (JGI-PGF)"/>
            <person name="Lucas S."/>
            <person name="Copeland A."/>
            <person name="Lapidus A."/>
            <person name="Glavina del Rio T."/>
            <person name="Dalin E."/>
            <person name="Tice H."/>
            <person name="Bruce D."/>
            <person name="Goodwin L."/>
            <person name="Pitluck S."/>
            <person name="Kyrpides N."/>
            <person name="Mavromatis K."/>
            <person name="Ivanova N."/>
            <person name="Mikhailova N."/>
            <person name="Chertkov O."/>
            <person name="Brettin T."/>
            <person name="Detter J.C."/>
            <person name="Han C."/>
            <person name="Larimer F."/>
            <person name="Land M."/>
            <person name="Hauser L."/>
            <person name="Markowitz V."/>
            <person name="Cheng J.-F."/>
            <person name="Hugenholtz P."/>
            <person name="Woyke T."/>
            <person name="Wu D."/>
            <person name="Pukall R."/>
            <person name="Steenblock K."/>
            <person name="Schneider S."/>
            <person name="Klenk H.-P."/>
            <person name="Eisen J.A."/>
        </authorList>
    </citation>
    <scope>NUCLEOTIDE SEQUENCE [LARGE SCALE GENOMIC DNA]</scope>
    <source>
        <strain evidence="4">DSM 14684 / CIP 108061 / JCM 11494 / NBRC 100937 / ID131577</strain>
    </source>
</reference>
<dbReference type="PANTHER" id="PTHR30143">
    <property type="entry name" value="ACID HYDRATASE"/>
    <property type="match status" value="1"/>
</dbReference>
<gene>
    <name evidence="3" type="ordered locus">Cwoe_0439</name>
</gene>
<evidence type="ECO:0000259" key="2">
    <source>
        <dbReference type="Pfam" id="PF01557"/>
    </source>
</evidence>
<dbReference type="eggNOG" id="COG3971">
    <property type="taxonomic scope" value="Bacteria"/>
</dbReference>
<dbReference type="Gene3D" id="3.90.850.10">
    <property type="entry name" value="Fumarylacetoacetase-like, C-terminal domain"/>
    <property type="match status" value="1"/>
</dbReference>
<sequence>MTPEERQQAADALAEAAASRTPIAPLTERWDGMTIADAYEVQLLNVRRQVAASARVRGHKVGLASKAMQQQVGVHEPDFGHLLHDMFAYEEEALAADRFIAPRVEVEPAFVLGRSLAGPGVTVADVVRAVDCVLPSLEIVDSRVADWRIRIEDTVADNASSGALVLGGRPLRLVDFDPRTVGASLSINGEIRQTGSTAAVLGNPLTAVAWLANKVATFGVELAEGDVVLPGSCTRMEPIAPGDVVRADFDRLGHVAFHVEGAA</sequence>
<protein>
    <submittedName>
        <fullName evidence="3">2-oxopent-4-enoate hydratase</fullName>
        <ecNumber evidence="3">4.2.1.80</ecNumber>
    </submittedName>
</protein>
<dbReference type="HOGENOM" id="CLU_060136_4_0_11"/>
<dbReference type="GO" id="GO:0005737">
    <property type="term" value="C:cytoplasm"/>
    <property type="evidence" value="ECO:0007669"/>
    <property type="project" value="TreeGrafter"/>
</dbReference>
<dbReference type="RefSeq" id="WP_012931928.1">
    <property type="nucleotide sequence ID" value="NC_013739.1"/>
</dbReference>
<dbReference type="Pfam" id="PF01557">
    <property type="entry name" value="FAA_hydrolase"/>
    <property type="match status" value="1"/>
</dbReference>
<dbReference type="InterPro" id="IPR011234">
    <property type="entry name" value="Fumarylacetoacetase-like_C"/>
</dbReference>
<dbReference type="STRING" id="469383.Cwoe_0439"/>
<dbReference type="InterPro" id="IPR036663">
    <property type="entry name" value="Fumarylacetoacetase_C_sf"/>
</dbReference>
<accession>D3F7A4</accession>
<dbReference type="SUPFAM" id="SSF56529">
    <property type="entry name" value="FAH"/>
    <property type="match status" value="1"/>
</dbReference>
<name>D3F7A4_CONWI</name>
<keyword evidence="4" id="KW-1185">Reference proteome</keyword>